<dbReference type="RefSeq" id="WP_103788713.1">
    <property type="nucleotide sequence ID" value="NZ_PQVF01000005.1"/>
</dbReference>
<proteinExistence type="predicted"/>
<evidence type="ECO:0000313" key="1">
    <source>
        <dbReference type="EMBL" id="POY37103.1"/>
    </source>
</evidence>
<evidence type="ECO:0008006" key="3">
    <source>
        <dbReference type="Google" id="ProtNLM"/>
    </source>
</evidence>
<name>A0A2S5A4S4_9SPHI</name>
<sequence>MKTPTTLRENFLRLCYKTIGRKEMSLYDQFLTNQNKSYDELVFDQNKQLKKLIEFAYREVPYYHSLFDKNGVNPTDIKTIDDLYKIPVSTKLDIRNHIHDLSPKNLQGKYISKTTGGSTGLTLRYKMSIDCASRGTALLYRGWGLAGYVPGDPISFFGGGSLVAKKRTAWSRIGNFAQNIYQTSCYGLTEEDLNTYFNNLKHQQPIFIRGYPTSIMILAKYIDNLGGLDKVRIQPIKGIFCTAEVLFDNQRRYIEKVFRTTVYNQYGLNDGGVSAYENGIIPGLMIDTERAVMECVDKSGKNQLHQAGSIVATSLYNYAFPFIRYDTGDIGEFDDSYIKTGGNRMLLKQLLGRTTEVMKINGKLISGIMLAACISEVDVLNFQIIHKKDDSLKIIINRGGEYNVEQENFIRKSLTSNLGNIRIDFDYDANFVEGGNKHKFILKENA</sequence>
<dbReference type="PANTHER" id="PTHR36932">
    <property type="entry name" value="CAPSULAR POLYSACCHARIDE BIOSYNTHESIS PROTEIN"/>
    <property type="match status" value="1"/>
</dbReference>
<accession>A0A2S5A4S4</accession>
<dbReference type="Proteomes" id="UP000236893">
    <property type="component" value="Unassembled WGS sequence"/>
</dbReference>
<dbReference type="SUPFAM" id="SSF56801">
    <property type="entry name" value="Acetyl-CoA synthetase-like"/>
    <property type="match status" value="1"/>
</dbReference>
<organism evidence="1 2">
    <name type="scientific">Solitalea longa</name>
    <dbReference type="NCBI Taxonomy" id="2079460"/>
    <lineage>
        <taxon>Bacteria</taxon>
        <taxon>Pseudomonadati</taxon>
        <taxon>Bacteroidota</taxon>
        <taxon>Sphingobacteriia</taxon>
        <taxon>Sphingobacteriales</taxon>
        <taxon>Sphingobacteriaceae</taxon>
        <taxon>Solitalea</taxon>
    </lineage>
</organism>
<gene>
    <name evidence="1" type="ORF">C3K47_08585</name>
</gene>
<dbReference type="Gene3D" id="3.40.50.12780">
    <property type="entry name" value="N-terminal domain of ligase-like"/>
    <property type="match status" value="1"/>
</dbReference>
<dbReference type="AlphaFoldDB" id="A0A2S5A4S4"/>
<dbReference type="InterPro" id="IPR042099">
    <property type="entry name" value="ANL_N_sf"/>
</dbReference>
<dbReference type="PANTHER" id="PTHR36932:SF1">
    <property type="entry name" value="CAPSULAR POLYSACCHARIDE BIOSYNTHESIS PROTEIN"/>
    <property type="match status" value="1"/>
</dbReference>
<protein>
    <recommendedName>
        <fullName evidence="3">Phenylacetate--CoA ligase family protein</fullName>
    </recommendedName>
</protein>
<dbReference type="OrthoDB" id="580775at2"/>
<comment type="caution">
    <text evidence="1">The sequence shown here is derived from an EMBL/GenBank/DDBJ whole genome shotgun (WGS) entry which is preliminary data.</text>
</comment>
<dbReference type="InterPro" id="IPR053158">
    <property type="entry name" value="CapK_Type1_Caps_Biosynth"/>
</dbReference>
<evidence type="ECO:0000313" key="2">
    <source>
        <dbReference type="Proteomes" id="UP000236893"/>
    </source>
</evidence>
<reference evidence="1 2" key="1">
    <citation type="submission" date="2018-01" db="EMBL/GenBank/DDBJ databases">
        <authorList>
            <person name="Gaut B.S."/>
            <person name="Morton B.R."/>
            <person name="Clegg M.T."/>
            <person name="Duvall M.R."/>
        </authorList>
    </citation>
    <scope>NUCLEOTIDE SEQUENCE [LARGE SCALE GENOMIC DNA]</scope>
    <source>
        <strain evidence="1 2">HR-AV</strain>
    </source>
</reference>
<keyword evidence="2" id="KW-1185">Reference proteome</keyword>
<dbReference type="EMBL" id="PQVF01000005">
    <property type="protein sequence ID" value="POY37103.1"/>
    <property type="molecule type" value="Genomic_DNA"/>
</dbReference>